<feature type="transmembrane region" description="Helical" evidence="7">
    <location>
        <begin position="97"/>
        <end position="124"/>
    </location>
</feature>
<keyword evidence="6 7" id="KW-0472">Membrane</keyword>
<keyword evidence="4 7" id="KW-0812">Transmembrane</keyword>
<comment type="similarity">
    <text evidence="2">Belongs to the CPA3 antiporters (TC 2.A.63) subunit B family.</text>
</comment>
<gene>
    <name evidence="9" type="ORF">ACWI_19580</name>
    <name evidence="10" type="ORF">FXB42_10030</name>
</gene>
<dbReference type="OrthoDB" id="9798859at2"/>
<dbReference type="InterPro" id="IPR007182">
    <property type="entry name" value="MnhB"/>
</dbReference>
<dbReference type="InterPro" id="IPR050622">
    <property type="entry name" value="CPA3_antiporter_subunitB"/>
</dbReference>
<dbReference type="RefSeq" id="WP_070371263.1">
    <property type="nucleotide sequence ID" value="NZ_LKEU01000030.1"/>
</dbReference>
<evidence type="ECO:0000313" key="11">
    <source>
        <dbReference type="Proteomes" id="UP000176244"/>
    </source>
</evidence>
<name>A0A1F2PGM5_9FIRM</name>
<feature type="transmembrane region" description="Helical" evidence="7">
    <location>
        <begin position="34"/>
        <end position="50"/>
    </location>
</feature>
<evidence type="ECO:0000313" key="9">
    <source>
        <dbReference type="EMBL" id="OFV70479.1"/>
    </source>
</evidence>
<keyword evidence="5 7" id="KW-1133">Transmembrane helix</keyword>
<dbReference type="STRING" id="52694.ACWI_19580"/>
<evidence type="ECO:0000256" key="5">
    <source>
        <dbReference type="ARBA" id="ARBA00022989"/>
    </source>
</evidence>
<evidence type="ECO:0000313" key="12">
    <source>
        <dbReference type="Proteomes" id="UP000322619"/>
    </source>
</evidence>
<evidence type="ECO:0000256" key="1">
    <source>
        <dbReference type="ARBA" id="ARBA00004651"/>
    </source>
</evidence>
<comment type="caution">
    <text evidence="9">The sequence shown here is derived from an EMBL/GenBank/DDBJ whole genome shotgun (WGS) entry which is preliminary data.</text>
</comment>
<dbReference type="Pfam" id="PF04039">
    <property type="entry name" value="MnhB"/>
    <property type="match status" value="1"/>
</dbReference>
<accession>A0A1F2PGM5</accession>
<dbReference type="Proteomes" id="UP000176244">
    <property type="component" value="Unassembled WGS sequence"/>
</dbReference>
<evidence type="ECO:0000256" key="6">
    <source>
        <dbReference type="ARBA" id="ARBA00023136"/>
    </source>
</evidence>
<dbReference type="AlphaFoldDB" id="A0A1F2PGM5"/>
<protein>
    <submittedName>
        <fullName evidence="9">Putative monovalent cation/H+ antiporter subunit B</fullName>
    </submittedName>
    <submittedName>
        <fullName evidence="10">Sodium:proton antiporter</fullName>
    </submittedName>
</protein>
<evidence type="ECO:0000256" key="3">
    <source>
        <dbReference type="ARBA" id="ARBA00022475"/>
    </source>
</evidence>
<dbReference type="Proteomes" id="UP000322619">
    <property type="component" value="Unassembled WGS sequence"/>
</dbReference>
<comment type="subcellular location">
    <subcellularLocation>
        <location evidence="1">Cell membrane</location>
        <topology evidence="1">Multi-pass membrane protein</topology>
    </subcellularLocation>
</comment>
<feature type="transmembrane region" description="Helical" evidence="7">
    <location>
        <begin position="7"/>
        <end position="28"/>
    </location>
</feature>
<evidence type="ECO:0000313" key="10">
    <source>
        <dbReference type="EMBL" id="TYC84673.1"/>
    </source>
</evidence>
<dbReference type="EMBL" id="VSLA01000024">
    <property type="protein sequence ID" value="TYC84673.1"/>
    <property type="molecule type" value="Genomic_DNA"/>
</dbReference>
<dbReference type="EMBL" id="LKEU01000030">
    <property type="protein sequence ID" value="OFV70479.1"/>
    <property type="molecule type" value="Genomic_DNA"/>
</dbReference>
<sequence>MTDNSEIITRMTGLLYPFILLFGFYIILNGHASPGGGFQGGAVLAAVFITRYLVDPNRCIRLRTLKTAEKILFVCIILYPTFFLFSATANHTELMNLIYLIAMNFLIGLKVCSGFTIIFFRFAFYEGGIL</sequence>
<evidence type="ECO:0000256" key="4">
    <source>
        <dbReference type="ARBA" id="ARBA00022692"/>
    </source>
</evidence>
<reference evidence="9 11" key="1">
    <citation type="submission" date="2015-09" db="EMBL/GenBank/DDBJ databases">
        <title>Genome sequence of Acetobacterium wieringae DSM 1911.</title>
        <authorList>
            <person name="Poehlein A."/>
            <person name="Bengelsdorf F.R."/>
            <person name="Schiel-Bengelsdorf B."/>
            <person name="Duerre P."/>
            <person name="Daniel R."/>
        </authorList>
    </citation>
    <scope>NUCLEOTIDE SEQUENCE [LARGE SCALE GENOMIC DNA]</scope>
    <source>
        <strain evidence="9 11">DSM 1911</strain>
    </source>
</reference>
<proteinExistence type="inferred from homology"/>
<evidence type="ECO:0000256" key="2">
    <source>
        <dbReference type="ARBA" id="ARBA00009425"/>
    </source>
</evidence>
<organism evidence="9 11">
    <name type="scientific">Acetobacterium wieringae</name>
    <dbReference type="NCBI Taxonomy" id="52694"/>
    <lineage>
        <taxon>Bacteria</taxon>
        <taxon>Bacillati</taxon>
        <taxon>Bacillota</taxon>
        <taxon>Clostridia</taxon>
        <taxon>Eubacteriales</taxon>
        <taxon>Eubacteriaceae</taxon>
        <taxon>Acetobacterium</taxon>
    </lineage>
</organism>
<dbReference type="PANTHER" id="PTHR33932">
    <property type="entry name" value="NA(+)/H(+) ANTIPORTER SUBUNIT B"/>
    <property type="match status" value="1"/>
</dbReference>
<dbReference type="GO" id="GO:0005886">
    <property type="term" value="C:plasma membrane"/>
    <property type="evidence" value="ECO:0007669"/>
    <property type="project" value="UniProtKB-SubCell"/>
</dbReference>
<feature type="domain" description="Na+/H+ antiporter MnhB subunit-related protein" evidence="8">
    <location>
        <begin position="7"/>
        <end position="116"/>
    </location>
</feature>
<evidence type="ECO:0000256" key="7">
    <source>
        <dbReference type="SAM" id="Phobius"/>
    </source>
</evidence>
<evidence type="ECO:0000259" key="8">
    <source>
        <dbReference type="Pfam" id="PF04039"/>
    </source>
</evidence>
<feature type="transmembrane region" description="Helical" evidence="7">
    <location>
        <begin position="71"/>
        <end position="91"/>
    </location>
</feature>
<reference evidence="10 12" key="2">
    <citation type="submission" date="2019-08" db="EMBL/GenBank/DDBJ databases">
        <title>Isolation and enrichment of carboxydotrophic bacteria from anaerobic sludge for the production of bio-based chemicals from syngas.</title>
        <authorList>
            <person name="Antares A.L."/>
            <person name="Moreira J."/>
            <person name="Diender M."/>
            <person name="Parshina S.N."/>
            <person name="Stams A.J.M."/>
            <person name="Alves M."/>
            <person name="Alves J.I."/>
            <person name="Sousa D.Z."/>
        </authorList>
    </citation>
    <scope>NUCLEOTIDE SEQUENCE [LARGE SCALE GENOMIC DNA]</scope>
    <source>
        <strain evidence="10 12">JM</strain>
    </source>
</reference>
<dbReference type="PANTHER" id="PTHR33932:SF4">
    <property type="entry name" value="NA(+)_H(+) ANTIPORTER SUBUNIT B"/>
    <property type="match status" value="1"/>
</dbReference>
<keyword evidence="3" id="KW-1003">Cell membrane</keyword>